<keyword evidence="2" id="KW-1185">Reference proteome</keyword>
<reference evidence="1 2" key="1">
    <citation type="submission" date="2024-08" db="EMBL/GenBank/DDBJ databases">
        <title>Mycobacterium servetensis sp. nov., a novel rapid-growing mycobacterial species recovered from a human patient in Zaragoza, Spain.</title>
        <authorList>
            <person name="Tristancho-Baro A.I."/>
            <person name="Buenestado-Serrano S."/>
            <person name="Garcia De Viedma D."/>
            <person name="Milagro-Beamonte A."/>
            <person name="Burillo N."/>
            <person name="Sanz S."/>
            <person name="Lopez-Calleja A.I."/>
            <person name="Penas-Utrilla D."/>
            <person name="Guardingo M."/>
            <person name="Garcia M.J."/>
            <person name="Vinuelas-Bayon J."/>
        </authorList>
    </citation>
    <scope>NUCLEOTIDE SEQUENCE [LARGE SCALE GENOMIC DNA]</scope>
    <source>
        <strain evidence="2">HUMS_12744610</strain>
    </source>
</reference>
<proteinExistence type="predicted"/>
<comment type="caution">
    <text evidence="1">The sequence shown here is derived from an EMBL/GenBank/DDBJ whole genome shotgun (WGS) entry which is preliminary data.</text>
</comment>
<dbReference type="RefSeq" id="WP_369741599.1">
    <property type="nucleotide sequence ID" value="NZ_JBGEDP010000001.1"/>
</dbReference>
<name>A0ABV4C2X2_9MYCO</name>
<evidence type="ECO:0000313" key="2">
    <source>
        <dbReference type="Proteomes" id="UP001564760"/>
    </source>
</evidence>
<dbReference type="EMBL" id="JBGEDP010000001">
    <property type="protein sequence ID" value="MEY8016342.1"/>
    <property type="molecule type" value="Genomic_DNA"/>
</dbReference>
<accession>A0ABV4C2X2</accession>
<gene>
    <name evidence="1" type="ORF">AB8998_15730</name>
</gene>
<dbReference type="Proteomes" id="UP001564760">
    <property type="component" value="Unassembled WGS sequence"/>
</dbReference>
<organism evidence="1 2">
    <name type="scientific">Mycobacterium servetii</name>
    <dbReference type="NCBI Taxonomy" id="3237418"/>
    <lineage>
        <taxon>Bacteria</taxon>
        <taxon>Bacillati</taxon>
        <taxon>Actinomycetota</taxon>
        <taxon>Actinomycetes</taxon>
        <taxon>Mycobacteriales</taxon>
        <taxon>Mycobacteriaceae</taxon>
        <taxon>Mycobacterium</taxon>
    </lineage>
</organism>
<protein>
    <submittedName>
        <fullName evidence="1">DUF732 domain-containing protein</fullName>
    </submittedName>
</protein>
<evidence type="ECO:0000313" key="1">
    <source>
        <dbReference type="EMBL" id="MEY8016342.1"/>
    </source>
</evidence>
<sequence length="51" mass="5433">MVTGHAVCTGLQWLQCGMPQPRPASNTNTAPAQAQSAVDAAITAYCPQYRR</sequence>